<feature type="transmembrane region" description="Helical" evidence="1">
    <location>
        <begin position="112"/>
        <end position="131"/>
    </location>
</feature>
<feature type="transmembrane region" description="Helical" evidence="1">
    <location>
        <begin position="65"/>
        <end position="91"/>
    </location>
</feature>
<dbReference type="RefSeq" id="WP_224316178.1">
    <property type="nucleotide sequence ID" value="NZ_JAIRBM010000030.1"/>
</dbReference>
<feature type="transmembrane region" description="Helical" evidence="1">
    <location>
        <begin position="186"/>
        <end position="214"/>
    </location>
</feature>
<dbReference type="Pfam" id="PF04654">
    <property type="entry name" value="DUF599"/>
    <property type="match status" value="1"/>
</dbReference>
<accession>A0ABS7VWM5</accession>
<evidence type="ECO:0000313" key="2">
    <source>
        <dbReference type="EMBL" id="MBZ6079268.1"/>
    </source>
</evidence>
<dbReference type="EMBL" id="JAIRBM010000030">
    <property type="protein sequence ID" value="MBZ6079268.1"/>
    <property type="molecule type" value="Genomic_DNA"/>
</dbReference>
<comment type="caution">
    <text evidence="2">The sequence shown here is derived from an EMBL/GenBank/DDBJ whole genome shotgun (WGS) entry which is preliminary data.</text>
</comment>
<keyword evidence="3" id="KW-1185">Reference proteome</keyword>
<proteinExistence type="predicted"/>
<protein>
    <submittedName>
        <fullName evidence="2">DUF599 family protein</fullName>
    </submittedName>
</protein>
<reference evidence="2 3" key="1">
    <citation type="submission" date="2021-09" db="EMBL/GenBank/DDBJ databases">
        <title>The complete genome sequence of a new microorganism.</title>
        <authorList>
            <person name="Zi Z."/>
        </authorList>
    </citation>
    <scope>NUCLEOTIDE SEQUENCE [LARGE SCALE GENOMIC DNA]</scope>
    <source>
        <strain evidence="2 3">WGZ8</strain>
    </source>
</reference>
<sequence>MTVLGFTVLDLVALGFFLAAWLGYHAAVELTQAGGKSLNTIMNAYRYQWMEQTVVRENRIVDTTILGALMNGTAFFASTSLIAIGGVLALLRSADAVLPIFATLPFGPATTPLMWEVKVIGLAVIFVYAFFKFAWSYRLFNYMAIIVGSIPVLREENRKQAERVARQAASMNVVAGKHFNRGQRAFFFSLAYLGWFVHAYLFMAATACVLYVMWRRQFVSDARLAAVGRYDDEEGDA</sequence>
<keyword evidence="1" id="KW-1133">Transmembrane helix</keyword>
<organism evidence="2 3">
    <name type="scientific">Microvirga puerhi</name>
    <dbReference type="NCBI Taxonomy" id="2876078"/>
    <lineage>
        <taxon>Bacteria</taxon>
        <taxon>Pseudomonadati</taxon>
        <taxon>Pseudomonadota</taxon>
        <taxon>Alphaproteobacteria</taxon>
        <taxon>Hyphomicrobiales</taxon>
        <taxon>Methylobacteriaceae</taxon>
        <taxon>Microvirga</taxon>
    </lineage>
</organism>
<dbReference type="InterPro" id="IPR006747">
    <property type="entry name" value="DUF599"/>
</dbReference>
<gene>
    <name evidence="2" type="ORF">K9B37_23730</name>
</gene>
<dbReference type="PANTHER" id="PTHR31881">
    <property type="match status" value="1"/>
</dbReference>
<dbReference type="PANTHER" id="PTHR31881:SF6">
    <property type="entry name" value="OS09G0494600 PROTEIN"/>
    <property type="match status" value="1"/>
</dbReference>
<evidence type="ECO:0000256" key="1">
    <source>
        <dbReference type="SAM" id="Phobius"/>
    </source>
</evidence>
<dbReference type="Proteomes" id="UP000704176">
    <property type="component" value="Unassembled WGS sequence"/>
</dbReference>
<evidence type="ECO:0000313" key="3">
    <source>
        <dbReference type="Proteomes" id="UP000704176"/>
    </source>
</evidence>
<keyword evidence="1" id="KW-0472">Membrane</keyword>
<name>A0ABS7VWM5_9HYPH</name>
<feature type="transmembrane region" description="Helical" evidence="1">
    <location>
        <begin position="7"/>
        <end position="27"/>
    </location>
</feature>
<keyword evidence="1" id="KW-0812">Transmembrane</keyword>